<dbReference type="PANTHER" id="PTHR43534:SF1">
    <property type="entry name" value="4FE-4S CLUSTER CONTAINING PARA FAMILY ATPASE PROTEIN"/>
    <property type="match status" value="1"/>
</dbReference>
<dbReference type="GO" id="GO:0046872">
    <property type="term" value="F:metal ion binding"/>
    <property type="evidence" value="ECO:0007669"/>
    <property type="project" value="UniProtKB-KW"/>
</dbReference>
<dbReference type="PROSITE" id="PS00198">
    <property type="entry name" value="4FE4S_FER_1"/>
    <property type="match status" value="1"/>
</dbReference>
<keyword evidence="3" id="KW-0411">Iron-sulfur</keyword>
<dbReference type="Pfam" id="PF00037">
    <property type="entry name" value="Fer4"/>
    <property type="match status" value="1"/>
</dbReference>
<dbReference type="PROSITE" id="PS51379">
    <property type="entry name" value="4FE4S_FER_2"/>
    <property type="match status" value="2"/>
</dbReference>
<evidence type="ECO:0000259" key="4">
    <source>
        <dbReference type="PROSITE" id="PS51379"/>
    </source>
</evidence>
<dbReference type="InterPro" id="IPR027417">
    <property type="entry name" value="P-loop_NTPase"/>
</dbReference>
<feature type="domain" description="4Fe-4S ferredoxin-type" evidence="4">
    <location>
        <begin position="56"/>
        <end position="85"/>
    </location>
</feature>
<evidence type="ECO:0000256" key="1">
    <source>
        <dbReference type="ARBA" id="ARBA00022723"/>
    </source>
</evidence>
<dbReference type="Gene3D" id="3.40.50.300">
    <property type="entry name" value="P-loop containing nucleotide triphosphate hydrolases"/>
    <property type="match status" value="1"/>
</dbReference>
<dbReference type="InterPro" id="IPR017896">
    <property type="entry name" value="4Fe4S_Fe-S-bd"/>
</dbReference>
<evidence type="ECO:0000313" key="6">
    <source>
        <dbReference type="Proteomes" id="UP000184196"/>
    </source>
</evidence>
<evidence type="ECO:0000256" key="3">
    <source>
        <dbReference type="ARBA" id="ARBA00023014"/>
    </source>
</evidence>
<dbReference type="AlphaFoldDB" id="A0A1M5AEJ5"/>
<dbReference type="InterPro" id="IPR017900">
    <property type="entry name" value="4Fe4S_Fe_S_CS"/>
</dbReference>
<sequence length="257" mass="28157">MLADCDVDAANLYLLLDPVVKSASPFYGLKKATINKEKCLGCNLCLHLCRYDAIRPGFVVDPVLCEGCALCYHACPCGAVEMVDHVAGHLFHSETRYGPLVHARLGIAEDNSGKLVAAVRKEARRLAEEEKKELIITDGPPGIGCPVISCLSGTDLVLVVTEPTFSGKHDLERVLDLAEHFGCRAAVCVNKWDLEPENTRAVESLCNRRRVPVVGHLPYDESAVEAVKRGRPVILECSRTMEKGILALWDQLKVLLN</sequence>
<dbReference type="CDD" id="cd03110">
    <property type="entry name" value="SIMIBI_bact_arch"/>
    <property type="match status" value="1"/>
</dbReference>
<evidence type="ECO:0000313" key="5">
    <source>
        <dbReference type="EMBL" id="SHF28322.1"/>
    </source>
</evidence>
<feature type="domain" description="4Fe-4S ferredoxin-type" evidence="4">
    <location>
        <begin position="30"/>
        <end position="55"/>
    </location>
</feature>
<name>A0A1M5AEJ5_9FIRM</name>
<keyword evidence="1" id="KW-0479">Metal-binding</keyword>
<keyword evidence="2" id="KW-0408">Iron</keyword>
<reference evidence="6" key="1">
    <citation type="submission" date="2016-11" db="EMBL/GenBank/DDBJ databases">
        <authorList>
            <person name="Varghese N."/>
            <person name="Submissions S."/>
        </authorList>
    </citation>
    <scope>NUCLEOTIDE SEQUENCE [LARGE SCALE GENOMIC DNA]</scope>
    <source>
        <strain evidence="6">DSM 11792</strain>
    </source>
</reference>
<keyword evidence="6" id="KW-1185">Reference proteome</keyword>
<dbReference type="PANTHER" id="PTHR43534">
    <property type="entry name" value="MIND SUPERFAMILY P-LOOP ATPASE CONTAINING AN INSERTED FERREDOXIN DOMAIN"/>
    <property type="match status" value="1"/>
</dbReference>
<dbReference type="SUPFAM" id="SSF52540">
    <property type="entry name" value="P-loop containing nucleoside triphosphate hydrolases"/>
    <property type="match status" value="1"/>
</dbReference>
<dbReference type="Proteomes" id="UP000184196">
    <property type="component" value="Unassembled WGS sequence"/>
</dbReference>
<organism evidence="5 6">
    <name type="scientific">Desulfofundulus australicus DSM 11792</name>
    <dbReference type="NCBI Taxonomy" id="1121425"/>
    <lineage>
        <taxon>Bacteria</taxon>
        <taxon>Bacillati</taxon>
        <taxon>Bacillota</taxon>
        <taxon>Clostridia</taxon>
        <taxon>Eubacteriales</taxon>
        <taxon>Peptococcaceae</taxon>
        <taxon>Desulfofundulus</taxon>
    </lineage>
</organism>
<accession>A0A1M5AEJ5</accession>
<dbReference type="SUPFAM" id="SSF54862">
    <property type="entry name" value="4Fe-4S ferredoxins"/>
    <property type="match status" value="1"/>
</dbReference>
<protein>
    <submittedName>
        <fullName evidence="5">MinD superfamily P-loop ATPase, contains an inserted ferredoxin domain</fullName>
    </submittedName>
</protein>
<dbReference type="EMBL" id="FQUW01000021">
    <property type="protein sequence ID" value="SHF28322.1"/>
    <property type="molecule type" value="Genomic_DNA"/>
</dbReference>
<proteinExistence type="predicted"/>
<dbReference type="Gene3D" id="3.30.70.20">
    <property type="match status" value="1"/>
</dbReference>
<gene>
    <name evidence="5" type="ORF">SAMN02745218_01864</name>
</gene>
<dbReference type="GO" id="GO:0051536">
    <property type="term" value="F:iron-sulfur cluster binding"/>
    <property type="evidence" value="ECO:0007669"/>
    <property type="project" value="UniProtKB-KW"/>
</dbReference>
<evidence type="ECO:0000256" key="2">
    <source>
        <dbReference type="ARBA" id="ARBA00023004"/>
    </source>
</evidence>